<protein>
    <submittedName>
        <fullName evidence="2">Uncharacterized protein</fullName>
    </submittedName>
</protein>
<sequence>MYVFGWNTVMGASRVFHSRDISELMEATARGLDEDSNDGAEAAARVHRPHRQQGTPEHRDGVSALGRCRERSGGDLPRDEIA</sequence>
<keyword evidence="3" id="KW-1185">Reference proteome</keyword>
<dbReference type="RefSeq" id="WP_093359896.1">
    <property type="nucleotide sequence ID" value="NZ_FOLG01000002.1"/>
</dbReference>
<evidence type="ECO:0000313" key="2">
    <source>
        <dbReference type="EMBL" id="SFC10738.1"/>
    </source>
</evidence>
<dbReference type="Proteomes" id="UP000198728">
    <property type="component" value="Unassembled WGS sequence"/>
</dbReference>
<organism evidence="2 3">
    <name type="scientific">Tropicimonas isoalkanivorans</name>
    <dbReference type="NCBI Taxonomy" id="441112"/>
    <lineage>
        <taxon>Bacteria</taxon>
        <taxon>Pseudomonadati</taxon>
        <taxon>Pseudomonadota</taxon>
        <taxon>Alphaproteobacteria</taxon>
        <taxon>Rhodobacterales</taxon>
        <taxon>Roseobacteraceae</taxon>
        <taxon>Tropicimonas</taxon>
    </lineage>
</organism>
<name>A0A1I1GLI7_9RHOB</name>
<accession>A0A1I1GLI7</accession>
<proteinExistence type="predicted"/>
<evidence type="ECO:0000313" key="3">
    <source>
        <dbReference type="Proteomes" id="UP000198728"/>
    </source>
</evidence>
<dbReference type="EMBL" id="FOLG01000002">
    <property type="protein sequence ID" value="SFC10738.1"/>
    <property type="molecule type" value="Genomic_DNA"/>
</dbReference>
<reference evidence="2 3" key="1">
    <citation type="submission" date="2016-10" db="EMBL/GenBank/DDBJ databases">
        <authorList>
            <person name="de Groot N.N."/>
        </authorList>
    </citation>
    <scope>NUCLEOTIDE SEQUENCE [LARGE SCALE GENOMIC DNA]</scope>
    <source>
        <strain evidence="2 3">DSM 19548</strain>
    </source>
</reference>
<gene>
    <name evidence="2" type="ORF">SAMN04488094_102566</name>
</gene>
<evidence type="ECO:0000256" key="1">
    <source>
        <dbReference type="SAM" id="MobiDB-lite"/>
    </source>
</evidence>
<feature type="compositionally biased region" description="Basic and acidic residues" evidence="1">
    <location>
        <begin position="56"/>
        <end position="82"/>
    </location>
</feature>
<dbReference type="AlphaFoldDB" id="A0A1I1GLI7"/>
<feature type="region of interest" description="Disordered" evidence="1">
    <location>
        <begin position="31"/>
        <end position="82"/>
    </location>
</feature>